<evidence type="ECO:0000256" key="6">
    <source>
        <dbReference type="ARBA" id="ARBA00022827"/>
    </source>
</evidence>
<accession>A0A0S8G5J4</accession>
<comment type="similarity">
    <text evidence="1">Belongs to the PyrK family.</text>
</comment>
<dbReference type="AlphaFoldDB" id="A0A0S8G5J4"/>
<dbReference type="SUPFAM" id="SSF63380">
    <property type="entry name" value="Riboflavin synthase domain-like"/>
    <property type="match status" value="1"/>
</dbReference>
<keyword evidence="8 12" id="KW-0408">Iron</keyword>
<evidence type="ECO:0000256" key="5">
    <source>
        <dbReference type="ARBA" id="ARBA00022723"/>
    </source>
</evidence>
<feature type="binding site" evidence="11">
    <location>
        <begin position="57"/>
        <end position="60"/>
    </location>
    <ligand>
        <name>FAD</name>
        <dbReference type="ChEBI" id="CHEBI:57692"/>
    </ligand>
</feature>
<evidence type="ECO:0000313" key="15">
    <source>
        <dbReference type="Proteomes" id="UP000051096"/>
    </source>
</evidence>
<keyword evidence="9 12" id="KW-0411">Iron-sulfur</keyword>
<dbReference type="InterPro" id="IPR017938">
    <property type="entry name" value="Riboflavin_synthase-like_b-brl"/>
</dbReference>
<keyword evidence="3 11" id="KW-0285">Flavoprotein</keyword>
<feature type="binding site" evidence="12">
    <location>
        <position position="240"/>
    </location>
    <ligand>
        <name>[2Fe-2S] cluster</name>
        <dbReference type="ChEBI" id="CHEBI:190135"/>
    </ligand>
</feature>
<evidence type="ECO:0000256" key="12">
    <source>
        <dbReference type="PIRSR" id="PIRSR006816-2"/>
    </source>
</evidence>
<dbReference type="PIRSF" id="PIRSF006816">
    <property type="entry name" value="Cyc3_hyd_g"/>
    <property type="match status" value="1"/>
</dbReference>
<dbReference type="GO" id="GO:0006221">
    <property type="term" value="P:pyrimidine nucleotide biosynthetic process"/>
    <property type="evidence" value="ECO:0007669"/>
    <property type="project" value="InterPro"/>
</dbReference>
<dbReference type="GO" id="GO:0046872">
    <property type="term" value="F:metal ion binding"/>
    <property type="evidence" value="ECO:0007669"/>
    <property type="project" value="UniProtKB-KW"/>
</dbReference>
<dbReference type="InterPro" id="IPR037117">
    <property type="entry name" value="Dihydroorotate_DH_ele_sf"/>
</dbReference>
<dbReference type="Pfam" id="PF00175">
    <property type="entry name" value="NAD_binding_1"/>
    <property type="match status" value="1"/>
</dbReference>
<dbReference type="Proteomes" id="UP000051096">
    <property type="component" value="Unassembled WGS sequence"/>
</dbReference>
<keyword evidence="5 12" id="KW-0479">Metal-binding</keyword>
<keyword evidence="7" id="KW-0249">Electron transport</keyword>
<comment type="caution">
    <text evidence="14">The sequence shown here is derived from an EMBL/GenBank/DDBJ whole genome shotgun (WGS) entry which is preliminary data.</text>
</comment>
<evidence type="ECO:0000256" key="2">
    <source>
        <dbReference type="ARBA" id="ARBA00022448"/>
    </source>
</evidence>
<name>A0A0S8G5J4_UNCW3</name>
<dbReference type="GO" id="GO:0050660">
    <property type="term" value="F:flavin adenine dinucleotide binding"/>
    <property type="evidence" value="ECO:0007669"/>
    <property type="project" value="InterPro"/>
</dbReference>
<comment type="cofactor">
    <cofactor evidence="10">
        <name>[2Fe-2S] cluster</name>
        <dbReference type="ChEBI" id="CHEBI:190135"/>
    </cofactor>
</comment>
<dbReference type="PROSITE" id="PS51384">
    <property type="entry name" value="FAD_FR"/>
    <property type="match status" value="1"/>
</dbReference>
<feature type="domain" description="FAD-binding FR-type" evidence="13">
    <location>
        <begin position="8"/>
        <end position="104"/>
    </location>
</feature>
<feature type="binding site" evidence="12">
    <location>
        <position position="220"/>
    </location>
    <ligand>
        <name>[2Fe-2S] cluster</name>
        <dbReference type="ChEBI" id="CHEBI:190135"/>
    </ligand>
</feature>
<gene>
    <name evidence="14" type="ORF">AMJ87_13405</name>
</gene>
<comment type="cofactor">
    <cofactor evidence="11">
        <name>FAD</name>
        <dbReference type="ChEBI" id="CHEBI:57692"/>
    </cofactor>
    <text evidence="11">Binds 1 FAD per subunit.</text>
</comment>
<dbReference type="Gene3D" id="2.10.240.10">
    <property type="entry name" value="Dihydroorotate dehydrogenase, electron transfer subunit"/>
    <property type="match status" value="1"/>
</dbReference>
<dbReference type="InterPro" id="IPR019480">
    <property type="entry name" value="Dihydroorotate_DH_Fe-S-bd"/>
</dbReference>
<evidence type="ECO:0000256" key="10">
    <source>
        <dbReference type="ARBA" id="ARBA00034078"/>
    </source>
</evidence>
<evidence type="ECO:0000256" key="7">
    <source>
        <dbReference type="ARBA" id="ARBA00022982"/>
    </source>
</evidence>
<dbReference type="InterPro" id="IPR017927">
    <property type="entry name" value="FAD-bd_FR_type"/>
</dbReference>
<evidence type="ECO:0000259" key="13">
    <source>
        <dbReference type="PROSITE" id="PS51384"/>
    </source>
</evidence>
<dbReference type="Gene3D" id="3.40.50.80">
    <property type="entry name" value="Nucleotide-binding domain of ferredoxin-NADP reductase (FNR) module"/>
    <property type="match status" value="1"/>
</dbReference>
<keyword evidence="2" id="KW-0813">Transport</keyword>
<dbReference type="InterPro" id="IPR001433">
    <property type="entry name" value="OxRdtase_FAD/NAD-bd"/>
</dbReference>
<dbReference type="PRINTS" id="PR00409">
    <property type="entry name" value="PHDIOXRDTASE"/>
</dbReference>
<dbReference type="InterPro" id="IPR050353">
    <property type="entry name" value="PyrK_electron_transfer"/>
</dbReference>
<reference evidence="14 15" key="1">
    <citation type="journal article" date="2015" name="Microbiome">
        <title>Genomic resolution of linkages in carbon, nitrogen, and sulfur cycling among widespread estuary sediment bacteria.</title>
        <authorList>
            <person name="Baker B.J."/>
            <person name="Lazar C.S."/>
            <person name="Teske A.P."/>
            <person name="Dick G.J."/>
        </authorList>
    </citation>
    <scope>NUCLEOTIDE SEQUENCE [LARGE SCALE GENOMIC DNA]</scope>
    <source>
        <strain evidence="14">SM23_60</strain>
    </source>
</reference>
<dbReference type="Gene3D" id="2.40.30.10">
    <property type="entry name" value="Translation factors"/>
    <property type="match status" value="1"/>
</dbReference>
<proteinExistence type="inferred from homology"/>
<evidence type="ECO:0000256" key="11">
    <source>
        <dbReference type="PIRSR" id="PIRSR006816-1"/>
    </source>
</evidence>
<comment type="cofactor">
    <cofactor evidence="12">
        <name>[2Fe-2S] cluster</name>
        <dbReference type="ChEBI" id="CHEBI:190135"/>
    </cofactor>
    <text evidence="12">Binds 1 [2Fe-2S] cluster per subunit.</text>
</comment>
<organism evidence="14 15">
    <name type="scientific">candidate division WOR_3 bacterium SM23_60</name>
    <dbReference type="NCBI Taxonomy" id="1703780"/>
    <lineage>
        <taxon>Bacteria</taxon>
        <taxon>Bacteria division WOR-3</taxon>
    </lineage>
</organism>
<dbReference type="GO" id="GO:0051537">
    <property type="term" value="F:2 iron, 2 sulfur cluster binding"/>
    <property type="evidence" value="ECO:0007669"/>
    <property type="project" value="UniProtKB-KW"/>
</dbReference>
<evidence type="ECO:0000256" key="8">
    <source>
        <dbReference type="ARBA" id="ARBA00023004"/>
    </source>
</evidence>
<protein>
    <recommendedName>
        <fullName evidence="13">FAD-binding FR-type domain-containing protein</fullName>
    </recommendedName>
</protein>
<evidence type="ECO:0000256" key="1">
    <source>
        <dbReference type="ARBA" id="ARBA00006422"/>
    </source>
</evidence>
<evidence type="ECO:0000256" key="9">
    <source>
        <dbReference type="ARBA" id="ARBA00023014"/>
    </source>
</evidence>
<sequence length="255" mass="28188">MGERSMDTMVRALTIRKKSWYNKNTVGLEVYAPRIDPQPGQFFQLRVSDGVDPFLNRPISVASYTGGKLLFIVKVVGRGTDLLSKKQVGEKLTMLGPFGTPITARRKKSLIIAGGIGVAPLYFLAQKLNARGASCTFLYGAKRPEDIILKGHIRRVAHRTLFVTEYGSKRRMTAVQAVHGLKMDNYEVAYTCGPRPMLIELQQLHLPIPVYAFCEDFLGCGCGLCLGCAISYKGTYKRICVDGPVFELSGIDFNA</sequence>
<dbReference type="InterPro" id="IPR012165">
    <property type="entry name" value="Cyt_c3_hydrogenase_gsu"/>
</dbReference>
<dbReference type="PANTHER" id="PTHR43513">
    <property type="entry name" value="DIHYDROOROTATE DEHYDROGENASE B (NAD(+)), ELECTRON TRANSFER SUBUNIT"/>
    <property type="match status" value="1"/>
</dbReference>
<dbReference type="InterPro" id="IPR039261">
    <property type="entry name" value="FNR_nucleotide-bd"/>
</dbReference>
<dbReference type="PANTHER" id="PTHR43513:SF3">
    <property type="entry name" value="DIHYDROOROTATE DEHYDROGENASE B (NAD(+)), ELECTRON TRANSFER SUBUNIT-RELATED"/>
    <property type="match status" value="1"/>
</dbReference>
<keyword evidence="6 11" id="KW-0274">FAD</keyword>
<dbReference type="Pfam" id="PF10418">
    <property type="entry name" value="DHODB_Fe-S_bind"/>
    <property type="match status" value="1"/>
</dbReference>
<feature type="binding site" evidence="12">
    <location>
        <position position="228"/>
    </location>
    <ligand>
        <name>[2Fe-2S] cluster</name>
        <dbReference type="ChEBI" id="CHEBI:190135"/>
    </ligand>
</feature>
<feature type="binding site" evidence="11">
    <location>
        <begin position="79"/>
        <end position="80"/>
    </location>
    <ligand>
        <name>FAD</name>
        <dbReference type="ChEBI" id="CHEBI:57692"/>
    </ligand>
</feature>
<feature type="binding site" evidence="12">
    <location>
        <position position="225"/>
    </location>
    <ligand>
        <name>[2Fe-2S] cluster</name>
        <dbReference type="ChEBI" id="CHEBI:190135"/>
    </ligand>
</feature>
<dbReference type="GO" id="GO:0016491">
    <property type="term" value="F:oxidoreductase activity"/>
    <property type="evidence" value="ECO:0007669"/>
    <property type="project" value="InterPro"/>
</dbReference>
<dbReference type="EMBL" id="LJUO01000223">
    <property type="protein sequence ID" value="KPK67403.1"/>
    <property type="molecule type" value="Genomic_DNA"/>
</dbReference>
<evidence type="ECO:0000256" key="4">
    <source>
        <dbReference type="ARBA" id="ARBA00022714"/>
    </source>
</evidence>
<evidence type="ECO:0000256" key="3">
    <source>
        <dbReference type="ARBA" id="ARBA00022630"/>
    </source>
</evidence>
<keyword evidence="4 12" id="KW-0001">2Fe-2S</keyword>
<dbReference type="SUPFAM" id="SSF52343">
    <property type="entry name" value="Ferredoxin reductase-like, C-terminal NADP-linked domain"/>
    <property type="match status" value="1"/>
</dbReference>
<evidence type="ECO:0000313" key="14">
    <source>
        <dbReference type="EMBL" id="KPK67403.1"/>
    </source>
</evidence>